<protein>
    <submittedName>
        <fullName evidence="1">25494_t:CDS:1</fullName>
    </submittedName>
</protein>
<reference evidence="1" key="1">
    <citation type="submission" date="2021-06" db="EMBL/GenBank/DDBJ databases">
        <authorList>
            <person name="Kallberg Y."/>
            <person name="Tangrot J."/>
            <person name="Rosling A."/>
        </authorList>
    </citation>
    <scope>NUCLEOTIDE SEQUENCE</scope>
    <source>
        <strain evidence="1">MA453B</strain>
    </source>
</reference>
<feature type="non-terminal residue" evidence="1">
    <location>
        <position position="323"/>
    </location>
</feature>
<comment type="caution">
    <text evidence="1">The sequence shown here is derived from an EMBL/GenBank/DDBJ whole genome shotgun (WGS) entry which is preliminary data.</text>
</comment>
<evidence type="ECO:0000313" key="2">
    <source>
        <dbReference type="Proteomes" id="UP000789405"/>
    </source>
</evidence>
<evidence type="ECO:0000313" key="1">
    <source>
        <dbReference type="EMBL" id="CAG8660273.1"/>
    </source>
</evidence>
<proteinExistence type="predicted"/>
<keyword evidence="2" id="KW-1185">Reference proteome</keyword>
<dbReference type="EMBL" id="CAJVPY010006309">
    <property type="protein sequence ID" value="CAG8660273.1"/>
    <property type="molecule type" value="Genomic_DNA"/>
</dbReference>
<dbReference type="Proteomes" id="UP000789405">
    <property type="component" value="Unassembled WGS sequence"/>
</dbReference>
<name>A0A9N9H6E6_9GLOM</name>
<gene>
    <name evidence="1" type="ORF">DERYTH_LOCUS10672</name>
</gene>
<dbReference type="AlphaFoldDB" id="A0A9N9H6E6"/>
<sequence length="323" mass="35972">LFEEMVEILKPFEEITRHVCGAKYPTMNLLKKVNPLDLIYGPLSDFEKIADSDTSVSSDDEADISSAGKELDNSDIVRYLPSANCDGLLERMRLPRKLKLLSFATSIERRNIENQICKELLLLKPNRNNSDTERTQTTIEEDCDSLSTKLWGPHSTPVLQTAAEDELTNVVFKISKETGAGTQLADIQDFIKFKAECLKLAAKNGWLQLKPPTHPLFSHTKTSKKLYFSSSQVLQLLLQVLSLQSQAQLLPTLLSSLQALLSSFSVALLSLSQQAPLVLLLQAPYVLLLQNNWAYRSSQISVKNLARLPDNALKLCGVDTISV</sequence>
<dbReference type="OrthoDB" id="2447337at2759"/>
<accession>A0A9N9H6E6</accession>
<organism evidence="1 2">
    <name type="scientific">Dentiscutata erythropus</name>
    <dbReference type="NCBI Taxonomy" id="1348616"/>
    <lineage>
        <taxon>Eukaryota</taxon>
        <taxon>Fungi</taxon>
        <taxon>Fungi incertae sedis</taxon>
        <taxon>Mucoromycota</taxon>
        <taxon>Glomeromycotina</taxon>
        <taxon>Glomeromycetes</taxon>
        <taxon>Diversisporales</taxon>
        <taxon>Gigasporaceae</taxon>
        <taxon>Dentiscutata</taxon>
    </lineage>
</organism>